<evidence type="ECO:0000256" key="2">
    <source>
        <dbReference type="SAM" id="MobiDB-lite"/>
    </source>
</evidence>
<comment type="similarity">
    <text evidence="1">Belongs to the glycosyl hydrolase 46 family.</text>
</comment>
<dbReference type="PIRSF" id="PIRSF036551">
    <property type="entry name" value="Chitosanase"/>
    <property type="match status" value="1"/>
</dbReference>
<dbReference type="InterPro" id="IPR023346">
    <property type="entry name" value="Lysozyme-like_dom_sf"/>
</dbReference>
<keyword evidence="1" id="KW-0964">Secreted</keyword>
<reference evidence="4 5" key="1">
    <citation type="submission" date="2020-02" db="EMBL/GenBank/DDBJ databases">
        <title>Geodermatophilus sabuli CPCC 205279 I12A-02694.</title>
        <authorList>
            <person name="Jiang Z."/>
        </authorList>
    </citation>
    <scope>NUCLEOTIDE SEQUENCE [LARGE SCALE GENOMIC DNA]</scope>
    <source>
        <strain evidence="4 5">I12A-02694</strain>
    </source>
</reference>
<dbReference type="GO" id="GO:0016977">
    <property type="term" value="F:chitosanase activity"/>
    <property type="evidence" value="ECO:0007669"/>
    <property type="project" value="UniProtKB-UniRule"/>
</dbReference>
<feature type="region of interest" description="Disordered" evidence="2">
    <location>
        <begin position="54"/>
        <end position="77"/>
    </location>
</feature>
<dbReference type="InterPro" id="IPR000400">
    <property type="entry name" value="Glyco_hydro_46"/>
</dbReference>
<dbReference type="Proteomes" id="UP000470246">
    <property type="component" value="Unassembled WGS sequence"/>
</dbReference>
<accession>A0A7K3VWH5</accession>
<dbReference type="GO" id="GO:0005576">
    <property type="term" value="C:extracellular region"/>
    <property type="evidence" value="ECO:0007669"/>
    <property type="project" value="UniProtKB-SubCell"/>
</dbReference>
<keyword evidence="3" id="KW-0812">Transmembrane</keyword>
<comment type="function">
    <text evidence="1">Aids in the defense against invading fungal pathogens by degrading their cell wall chitosan.</text>
</comment>
<dbReference type="GO" id="GO:0005975">
    <property type="term" value="P:carbohydrate metabolic process"/>
    <property type="evidence" value="ECO:0007669"/>
    <property type="project" value="UniProtKB-UniRule"/>
</dbReference>
<dbReference type="SUPFAM" id="SSF53955">
    <property type="entry name" value="Lysozyme-like"/>
    <property type="match status" value="1"/>
</dbReference>
<evidence type="ECO:0000256" key="1">
    <source>
        <dbReference type="PIRNR" id="PIRNR036551"/>
    </source>
</evidence>
<dbReference type="InterPro" id="IPR023099">
    <property type="entry name" value="Glyco_hydro_46_N"/>
</dbReference>
<dbReference type="CDD" id="cd00978">
    <property type="entry name" value="chitosanase_GH46"/>
    <property type="match status" value="1"/>
</dbReference>
<feature type="transmembrane region" description="Helical" evidence="3">
    <location>
        <begin position="25"/>
        <end position="46"/>
    </location>
</feature>
<keyword evidence="1" id="KW-0326">Glycosidase</keyword>
<protein>
    <recommendedName>
        <fullName evidence="1">Chitosanase</fullName>
        <ecNumber evidence="1">3.2.1.132</ecNumber>
    </recommendedName>
</protein>
<name>A0A7K3VWH5_9ACTN</name>
<keyword evidence="3" id="KW-1133">Transmembrane helix</keyword>
<organism evidence="4 5">
    <name type="scientific">Geodermatophilus sabuli</name>
    <dbReference type="NCBI Taxonomy" id="1564158"/>
    <lineage>
        <taxon>Bacteria</taxon>
        <taxon>Bacillati</taxon>
        <taxon>Actinomycetota</taxon>
        <taxon>Actinomycetes</taxon>
        <taxon>Geodermatophilales</taxon>
        <taxon>Geodermatophilaceae</taxon>
        <taxon>Geodermatophilus</taxon>
    </lineage>
</organism>
<comment type="catalytic activity">
    <reaction evidence="1">
        <text>Endohydrolysis of beta-(1-&gt;4)-linkages between D-glucosamine residues in a partly acetylated chitosan.</text>
        <dbReference type="EC" id="3.2.1.132"/>
    </reaction>
</comment>
<dbReference type="AlphaFoldDB" id="A0A7K3VWH5"/>
<feature type="region of interest" description="Disordered" evidence="2">
    <location>
        <begin position="1"/>
        <end position="22"/>
    </location>
</feature>
<comment type="subcellular location">
    <subcellularLocation>
        <location evidence="1">Secreted</location>
    </subcellularLocation>
</comment>
<evidence type="ECO:0000313" key="5">
    <source>
        <dbReference type="Proteomes" id="UP000470246"/>
    </source>
</evidence>
<proteinExistence type="inferred from homology"/>
<dbReference type="EC" id="3.2.1.132" evidence="1"/>
<gene>
    <name evidence="4" type="ORF">GCU56_03820</name>
</gene>
<sequence>MRTGSRPRHAVTPPPPRRPRNGRPVVLAAAAVVGLLAALVLVAVVVPGARHLLPGEAAPTTSEEASPTPEDTTDLTNPAKRDRALQLVSSAENSTLDWRAQYGYIEWDVEGVPEENRGYTAGLIGFCSGCGDMTRLVEYYASTAPGNRLERYLPALREQEELGMGNVTQAGLGRAFVDDWRAAADDPLFQAAQDHVLDLVYFDPAVEQGRADGVHALGQFIYFDALVMHGPGTDARSFGGIRDAALQVASPPSQGGDEVEWLDAFLDARVAAMQAERAHRDTSRVDTGQRQFLEQGNLHLNPPLRWATYGDAYRIP</sequence>
<keyword evidence="1" id="KW-0378">Hydrolase</keyword>
<keyword evidence="3" id="KW-0472">Membrane</keyword>
<keyword evidence="5" id="KW-1185">Reference proteome</keyword>
<comment type="caution">
    <text evidence="4">The sequence shown here is derived from an EMBL/GenBank/DDBJ whole genome shotgun (WGS) entry which is preliminary data.</text>
</comment>
<evidence type="ECO:0000256" key="3">
    <source>
        <dbReference type="SAM" id="Phobius"/>
    </source>
</evidence>
<dbReference type="EMBL" id="JAAGWF010000005">
    <property type="protein sequence ID" value="NEK56999.1"/>
    <property type="molecule type" value="Genomic_DNA"/>
</dbReference>
<dbReference type="Pfam" id="PF01374">
    <property type="entry name" value="Glyco_hydro_46"/>
    <property type="match status" value="1"/>
</dbReference>
<evidence type="ECO:0000313" key="4">
    <source>
        <dbReference type="EMBL" id="NEK56999.1"/>
    </source>
</evidence>
<dbReference type="Gene3D" id="3.30.386.10">
    <property type="entry name" value="Chitosanase, subunit A, domain 2"/>
    <property type="match status" value="1"/>
</dbReference>
<dbReference type="Gene3D" id="1.20.141.10">
    <property type="entry name" value="Chitosanase, subunit A, domain 1"/>
    <property type="match status" value="1"/>
</dbReference>